<evidence type="ECO:0000313" key="1">
    <source>
        <dbReference type="EMBL" id="KAK9239922.1"/>
    </source>
</evidence>
<reference evidence="2" key="1">
    <citation type="journal article" date="2024" name="Front. Bioeng. Biotechnol.">
        <title>Genome-scale model development and genomic sequencing of the oleaginous clade Lipomyces.</title>
        <authorList>
            <person name="Czajka J.J."/>
            <person name="Han Y."/>
            <person name="Kim J."/>
            <person name="Mondo S.J."/>
            <person name="Hofstad B.A."/>
            <person name="Robles A."/>
            <person name="Haridas S."/>
            <person name="Riley R."/>
            <person name="LaButti K."/>
            <person name="Pangilinan J."/>
            <person name="Andreopoulos W."/>
            <person name="Lipzen A."/>
            <person name="Yan J."/>
            <person name="Wang M."/>
            <person name="Ng V."/>
            <person name="Grigoriev I.V."/>
            <person name="Spatafora J.W."/>
            <person name="Magnuson J.K."/>
            <person name="Baker S.E."/>
            <person name="Pomraning K.R."/>
        </authorList>
    </citation>
    <scope>NUCLEOTIDE SEQUENCE [LARGE SCALE GENOMIC DNA]</scope>
    <source>
        <strain evidence="2">CBS 7786</strain>
    </source>
</reference>
<organism evidence="1 2">
    <name type="scientific">Lipomyces kononenkoae</name>
    <name type="common">Yeast</name>
    <dbReference type="NCBI Taxonomy" id="34357"/>
    <lineage>
        <taxon>Eukaryota</taxon>
        <taxon>Fungi</taxon>
        <taxon>Dikarya</taxon>
        <taxon>Ascomycota</taxon>
        <taxon>Saccharomycotina</taxon>
        <taxon>Lipomycetes</taxon>
        <taxon>Lipomycetales</taxon>
        <taxon>Lipomycetaceae</taxon>
        <taxon>Lipomyces</taxon>
    </lineage>
</organism>
<dbReference type="Proteomes" id="UP001433508">
    <property type="component" value="Unassembled WGS sequence"/>
</dbReference>
<keyword evidence="2" id="KW-1185">Reference proteome</keyword>
<dbReference type="EMBL" id="MU971343">
    <property type="protein sequence ID" value="KAK9239922.1"/>
    <property type="molecule type" value="Genomic_DNA"/>
</dbReference>
<evidence type="ECO:0000313" key="2">
    <source>
        <dbReference type="Proteomes" id="UP001433508"/>
    </source>
</evidence>
<accession>A0ACC3T7I8</accession>
<name>A0ACC3T7I8_LIPKO</name>
<comment type="caution">
    <text evidence="1">The sequence shown here is derived from an EMBL/GenBank/DDBJ whole genome shotgun (WGS) entry which is preliminary data.</text>
</comment>
<protein>
    <submittedName>
        <fullName evidence="1">Uncharacterized protein</fullName>
    </submittedName>
</protein>
<sequence>MNRAPSADSDTRSSTLYRVQPDTLLRLKNLQDPPRQEVRRRGRDDTKPVAAGTVRAYTSKQQEWRAFCDEKKYDDRYLVYEDKLMVFLMNCVLNRTAKRQKRIESAESATTESPSQKSHGMTSSEPSKLSKNTVKAYVSAIVNLYEEQRASGINLHSHPRGETLKALLDSLAENEEPEHRRRKSDKSSTPPAQHQLDMHQMPQGLDHVDDIVDGRNYEMARVLDHSTAPDHEVLLGSPMPTSIPVQPATDPQLISEIPKQPPKKRLSKRKSSLSASKDQLHQVAPELYEQMSSLVRSVQSLEASLTSTIREQALQISQLKQQIDDILSTRDSENHVIGHPSNGPTDVNAFAHIHHAGQYGTPASPTNAFR</sequence>
<proteinExistence type="predicted"/>
<gene>
    <name evidence="1" type="ORF">V1525DRAFT_355302</name>
</gene>